<dbReference type="Ensembl" id="ENSPANT00000039950.2">
    <property type="protein sequence ID" value="ENSPANP00000030786.2"/>
    <property type="gene ID" value="ENSPANG00000019688.3"/>
</dbReference>
<keyword evidence="1" id="KW-0479">Metal-binding</keyword>
<reference evidence="8" key="3">
    <citation type="submission" date="2025-09" db="UniProtKB">
        <authorList>
            <consortium name="Ensembl"/>
        </authorList>
    </citation>
    <scope>IDENTIFICATION</scope>
</reference>
<dbReference type="PANTHER" id="PTHR23101:SF126">
    <property type="entry name" value="RAB5 GDP_GTP EXCHANGE FACTOR"/>
    <property type="match status" value="1"/>
</dbReference>
<dbReference type="Proteomes" id="UP000028761">
    <property type="component" value="Chromosome 4"/>
</dbReference>
<reference evidence="8" key="2">
    <citation type="submission" date="2025-08" db="UniProtKB">
        <authorList>
            <consortium name="Ensembl"/>
        </authorList>
    </citation>
    <scope>IDENTIFICATION</scope>
</reference>
<dbReference type="GeneTree" id="ENSGT00940000154540"/>
<feature type="domain" description="VPS9" evidence="7">
    <location>
        <begin position="85"/>
        <end position="209"/>
    </location>
</feature>
<dbReference type="GO" id="GO:0003677">
    <property type="term" value="F:DNA binding"/>
    <property type="evidence" value="ECO:0007669"/>
    <property type="project" value="InterPro"/>
</dbReference>
<dbReference type="GO" id="GO:0030139">
    <property type="term" value="C:endocytic vesicle"/>
    <property type="evidence" value="ECO:0007669"/>
    <property type="project" value="TreeGrafter"/>
</dbReference>
<dbReference type="InterPro" id="IPR045046">
    <property type="entry name" value="Vps9-like"/>
</dbReference>
<dbReference type="PROSITE" id="PS51205">
    <property type="entry name" value="VPS9"/>
    <property type="match status" value="1"/>
</dbReference>
<dbReference type="AlphaFoldDB" id="A0A2I3M4X3"/>
<dbReference type="Gene3D" id="1.20.5.4770">
    <property type="match status" value="1"/>
</dbReference>
<keyword evidence="5" id="KW-0732">Signal</keyword>
<dbReference type="FunFam" id="1.20.5.4770:FF:000002">
    <property type="entry name" value="rab5 GDP/GTP exchange factor isoform X1"/>
    <property type="match status" value="1"/>
</dbReference>
<feature type="signal peptide" evidence="5">
    <location>
        <begin position="1"/>
        <end position="16"/>
    </location>
</feature>
<proteinExistence type="predicted"/>
<dbReference type="SUPFAM" id="SSF57716">
    <property type="entry name" value="Glucocorticoid receptor-like (DNA-binding domain)"/>
    <property type="match status" value="1"/>
</dbReference>
<feature type="chain" id="PRO_5035233949" evidence="5">
    <location>
        <begin position="17"/>
        <end position="209"/>
    </location>
</feature>
<feature type="domain" description="A20-type" evidence="6">
    <location>
        <begin position="47"/>
        <end position="81"/>
    </location>
</feature>
<dbReference type="Pfam" id="PF01754">
    <property type="entry name" value="zf-A20"/>
    <property type="match status" value="1"/>
</dbReference>
<evidence type="ECO:0000256" key="2">
    <source>
        <dbReference type="ARBA" id="ARBA00022771"/>
    </source>
</evidence>
<dbReference type="Gene3D" id="1.20.1050.80">
    <property type="entry name" value="VPS9 domain"/>
    <property type="match status" value="1"/>
</dbReference>
<dbReference type="SMART" id="SM00259">
    <property type="entry name" value="ZnF_A20"/>
    <property type="match status" value="1"/>
</dbReference>
<evidence type="ECO:0000256" key="4">
    <source>
        <dbReference type="PROSITE-ProRule" id="PRU00451"/>
    </source>
</evidence>
<sequence>MTHFLFIIGKILVSRMIIHLQQHFLVCSLVSGKKMSLKSERRGIHVDQSDLLCKKGCGYYGNPAWQGFCSKCWREEYHKARQKQIQEDWELAERLQREEEEAFASSQSSQGAQSLTFSKFEEKKTNEKTRKVTTVKKFFSASSRVGSKKDIIEMDSKRVPRDKLACVTKCSKHIFSAIKITKNEPASADDFLPTLIYIVLKDRPPTPSV</sequence>
<evidence type="ECO:0000313" key="9">
    <source>
        <dbReference type="Proteomes" id="UP000028761"/>
    </source>
</evidence>
<dbReference type="InterPro" id="IPR003123">
    <property type="entry name" value="VPS9"/>
</dbReference>
<evidence type="ECO:0000259" key="7">
    <source>
        <dbReference type="PROSITE" id="PS51205"/>
    </source>
</evidence>
<protein>
    <submittedName>
        <fullName evidence="8">RAB guanine nucleotide exchange factor 1</fullName>
    </submittedName>
</protein>
<evidence type="ECO:0000256" key="1">
    <source>
        <dbReference type="ARBA" id="ARBA00022723"/>
    </source>
</evidence>
<reference evidence="8" key="1">
    <citation type="submission" date="2012-03" db="EMBL/GenBank/DDBJ databases">
        <title>Whole Genome Assembly of Papio anubis.</title>
        <authorList>
            <person name="Liu Y.L."/>
            <person name="Abraham K.A."/>
            <person name="Akbar H.A."/>
            <person name="Ali S.A."/>
            <person name="Anosike U.A."/>
            <person name="Aqrawi P.A."/>
            <person name="Arias F.A."/>
            <person name="Attaway T.A."/>
            <person name="Awwad R.A."/>
            <person name="Babu C.B."/>
            <person name="Bandaranaike D.B."/>
            <person name="Battles P.B."/>
            <person name="Bell A.B."/>
            <person name="Beltran B.B."/>
            <person name="Berhane-Mersha D.B."/>
            <person name="Bess C.B."/>
            <person name="Bickham C.B."/>
            <person name="Bolden T.B."/>
            <person name="Carter K.C."/>
            <person name="Chau D.C."/>
            <person name="Chavez A.C."/>
            <person name="Clerc-Blankenburg K.C."/>
            <person name="Coyle M.C."/>
            <person name="Dao M.D."/>
            <person name="Davila M.L.D."/>
            <person name="Davy-Carroll L.D."/>
            <person name="Denson S.D."/>
            <person name="Dinh H.D."/>
            <person name="Fernandez S.F."/>
            <person name="Fernando P.F."/>
            <person name="Forbes L.F."/>
            <person name="Francis C.F."/>
            <person name="Francisco L.F."/>
            <person name="Fu Q.F."/>
            <person name="Garcia-Iii R.G."/>
            <person name="Garrett T.G."/>
            <person name="Gross S.G."/>
            <person name="Gubbala S.G."/>
            <person name="Hirani K.H."/>
            <person name="Hogues M.H."/>
            <person name="Hollins B.H."/>
            <person name="Jackson L.J."/>
            <person name="Javaid M.J."/>
            <person name="Jhangiani S.J."/>
            <person name="Johnson A.J."/>
            <person name="Johnson B.J."/>
            <person name="Jones J.J."/>
            <person name="Joshi V.J."/>
            <person name="Kalu J.K."/>
            <person name="Khan N.K."/>
            <person name="Korchina V.K."/>
            <person name="Kovar C.K."/>
            <person name="Lago L.L."/>
            <person name="Lara F.L."/>
            <person name="Le T.-K.L."/>
            <person name="Lee S.L."/>
            <person name="Legall-Iii F.L."/>
            <person name="Lemon S.L."/>
            <person name="Liu J.L."/>
            <person name="Liu Y.-S.L."/>
            <person name="Liyanage D.L."/>
            <person name="Lopez J.L."/>
            <person name="Lorensuhewa L.L."/>
            <person name="Mata R.M."/>
            <person name="Mathew T.M."/>
            <person name="Mercado C.M."/>
            <person name="Mercado I.M."/>
            <person name="Morales K.M."/>
            <person name="Morgan M.M."/>
            <person name="Munidasa M.M."/>
            <person name="Ngo D.N."/>
            <person name="Nguyen L.N."/>
            <person name="Nguyen T.N."/>
            <person name="Nguyen N.N."/>
            <person name="Obregon M.O."/>
            <person name="Okwuonu G.O."/>
            <person name="Ongeri F.O."/>
            <person name="Onwere C.O."/>
            <person name="Osifeso I.O."/>
            <person name="Parra A.P."/>
            <person name="Patil S.P."/>
            <person name="Perez A.P."/>
            <person name="Perez Y.P."/>
            <person name="Pham C.P."/>
            <person name="Pu L.-L.P."/>
            <person name="Puazo M.P."/>
            <person name="Quiroz J.Q."/>
            <person name="Rouhana J.R."/>
            <person name="Ruiz M.R."/>
            <person name="Ruiz S.-J.R."/>
            <person name="Saada N.S."/>
            <person name="Santibanez J.S."/>
            <person name="Scheel M.S."/>
            <person name="Schneider B.S."/>
            <person name="Simmons D.S."/>
            <person name="Sisson I.S."/>
            <person name="Tang L.-Y.T."/>
            <person name="Thornton R.T."/>
            <person name="Tisius J.T."/>
            <person name="Toledanes G.T."/>
            <person name="Trejos Z.T."/>
            <person name="Usmani K.U."/>
            <person name="Varghese R.V."/>
            <person name="Vattathil S.V."/>
            <person name="Vee V.V."/>
            <person name="Walker D.W."/>
            <person name="Weissenberger G.W."/>
            <person name="White C.W."/>
            <person name="Williams A.W."/>
            <person name="Woodworth J.W."/>
            <person name="Wright R.W."/>
            <person name="Zhu Y.Z."/>
            <person name="Han Y.H."/>
            <person name="Newsham I.N."/>
            <person name="Nazareth L.N."/>
            <person name="Worley K.W."/>
            <person name="Muzny D.M."/>
            <person name="Rogers J.R."/>
            <person name="Gibbs R.G."/>
        </authorList>
    </citation>
    <scope>NUCLEOTIDE SEQUENCE [LARGE SCALE GENOMIC DNA]</scope>
</reference>
<evidence type="ECO:0000256" key="3">
    <source>
        <dbReference type="ARBA" id="ARBA00022833"/>
    </source>
</evidence>
<evidence type="ECO:0000259" key="6">
    <source>
        <dbReference type="PROSITE" id="PS51036"/>
    </source>
</evidence>
<dbReference type="GO" id="GO:0031267">
    <property type="term" value="F:small GTPase binding"/>
    <property type="evidence" value="ECO:0007669"/>
    <property type="project" value="TreeGrafter"/>
</dbReference>
<dbReference type="GO" id="GO:0008270">
    <property type="term" value="F:zinc ion binding"/>
    <property type="evidence" value="ECO:0007669"/>
    <property type="project" value="UniProtKB-KW"/>
</dbReference>
<dbReference type="InterPro" id="IPR037191">
    <property type="entry name" value="VPS9_dom_sf"/>
</dbReference>
<evidence type="ECO:0000313" key="8">
    <source>
        <dbReference type="Ensembl" id="ENSPANP00000030786.2"/>
    </source>
</evidence>
<evidence type="ECO:0000256" key="5">
    <source>
        <dbReference type="SAM" id="SignalP"/>
    </source>
</evidence>
<dbReference type="GO" id="GO:0016192">
    <property type="term" value="P:vesicle-mediated transport"/>
    <property type="evidence" value="ECO:0007669"/>
    <property type="project" value="InterPro"/>
</dbReference>
<organism evidence="8 9">
    <name type="scientific">Papio anubis</name>
    <name type="common">Olive baboon</name>
    <dbReference type="NCBI Taxonomy" id="9555"/>
    <lineage>
        <taxon>Eukaryota</taxon>
        <taxon>Metazoa</taxon>
        <taxon>Chordata</taxon>
        <taxon>Craniata</taxon>
        <taxon>Vertebrata</taxon>
        <taxon>Euteleostomi</taxon>
        <taxon>Mammalia</taxon>
        <taxon>Eutheria</taxon>
        <taxon>Euarchontoglires</taxon>
        <taxon>Primates</taxon>
        <taxon>Haplorrhini</taxon>
        <taxon>Catarrhini</taxon>
        <taxon>Cercopithecidae</taxon>
        <taxon>Cercopithecinae</taxon>
        <taxon>Papio</taxon>
    </lineage>
</organism>
<dbReference type="InterPro" id="IPR002653">
    <property type="entry name" value="Znf_A20"/>
</dbReference>
<dbReference type="PANTHER" id="PTHR23101">
    <property type="entry name" value="RAB GDP/GTP EXCHANGE FACTOR"/>
    <property type="match status" value="1"/>
</dbReference>
<accession>A0A2I3M4X3</accession>
<dbReference type="GO" id="GO:0005829">
    <property type="term" value="C:cytosol"/>
    <property type="evidence" value="ECO:0007669"/>
    <property type="project" value="TreeGrafter"/>
</dbReference>
<dbReference type="SUPFAM" id="SSF109993">
    <property type="entry name" value="VPS9 domain"/>
    <property type="match status" value="1"/>
</dbReference>
<keyword evidence="3" id="KW-0862">Zinc</keyword>
<dbReference type="Bgee" id="ENSPANG00000019688">
    <property type="expression patterns" value="Expressed in visual cortex and 65 other cell types or tissues"/>
</dbReference>
<dbReference type="PROSITE" id="PS51036">
    <property type="entry name" value="ZF_A20"/>
    <property type="match status" value="1"/>
</dbReference>
<dbReference type="Pfam" id="PF02204">
    <property type="entry name" value="VPS9"/>
    <property type="match status" value="1"/>
</dbReference>
<name>A0A2I3M4X3_PAPAN</name>
<dbReference type="GO" id="GO:0005085">
    <property type="term" value="F:guanyl-nucleotide exchange factor activity"/>
    <property type="evidence" value="ECO:0007669"/>
    <property type="project" value="InterPro"/>
</dbReference>
<keyword evidence="9" id="KW-1185">Reference proteome</keyword>
<keyword evidence="2 4" id="KW-0863">Zinc-finger</keyword>